<dbReference type="Gene3D" id="3.40.190.10">
    <property type="entry name" value="Periplasmic binding protein-like II"/>
    <property type="match status" value="2"/>
</dbReference>
<dbReference type="PROSITE" id="PS51257">
    <property type="entry name" value="PROKAR_LIPOPROTEIN"/>
    <property type="match status" value="1"/>
</dbReference>
<reference evidence="2" key="1">
    <citation type="journal article" date="2019" name="Int. J. Syst. Evol. Microbiol.">
        <title>The Global Catalogue of Microorganisms (GCM) 10K type strain sequencing project: providing services to taxonomists for standard genome sequencing and annotation.</title>
        <authorList>
            <consortium name="The Broad Institute Genomics Platform"/>
            <consortium name="The Broad Institute Genome Sequencing Center for Infectious Disease"/>
            <person name="Wu L."/>
            <person name="Ma J."/>
        </authorList>
    </citation>
    <scope>NUCLEOTIDE SEQUENCE [LARGE SCALE GENOMIC DNA]</scope>
    <source>
        <strain evidence="2">CGMCC 4.7643</strain>
    </source>
</reference>
<dbReference type="PANTHER" id="PTHR42941:SF1">
    <property type="entry name" value="SLL1037 PROTEIN"/>
    <property type="match status" value="1"/>
</dbReference>
<evidence type="ECO:0000313" key="2">
    <source>
        <dbReference type="Proteomes" id="UP001597419"/>
    </source>
</evidence>
<evidence type="ECO:0000313" key="1">
    <source>
        <dbReference type="EMBL" id="MFD2463165.1"/>
    </source>
</evidence>
<dbReference type="InterPro" id="IPR011852">
    <property type="entry name" value="TRAP_TAXI"/>
</dbReference>
<dbReference type="SUPFAM" id="SSF53850">
    <property type="entry name" value="Periplasmic binding protein-like II"/>
    <property type="match status" value="1"/>
</dbReference>
<dbReference type="NCBIfam" id="TIGR02122">
    <property type="entry name" value="TRAP_TAXI"/>
    <property type="match status" value="1"/>
</dbReference>
<dbReference type="Pfam" id="PF16868">
    <property type="entry name" value="NMT1_3"/>
    <property type="match status" value="1"/>
</dbReference>
<dbReference type="EMBL" id="JBHUKU010000020">
    <property type="protein sequence ID" value="MFD2463165.1"/>
    <property type="molecule type" value="Genomic_DNA"/>
</dbReference>
<name>A0ABW5GQQ9_9PSEU</name>
<sequence length="314" mass="31852">MTVSRRAALLGGLGLALAGCTSSGYRGPERTVTIAAGEPGGFYLAFAELLAAELGRAEPLLHCTAVPTDASVTNVRRVREGTADLGLVSTDIAHAAAAGSRPFPDPVPLRAIGRVYENYLQLVARADGGVRELADLAGRPVVLGASGSGAAQFGERLFAAAGVRVEAQHLQLADSIASLAAKRGDAILWSGGIPTPALAELNRTTPITLLPLGGVLPALRAAHGPVYDQVLVPAGAYRGVGELGTIGVANLLVCSPTLPSDVAEALVRVLVGRAAELVPAQAVGTQFLDVRTLIGTGAVPLHPGAAAAYRALHG</sequence>
<dbReference type="Proteomes" id="UP001597419">
    <property type="component" value="Unassembled WGS sequence"/>
</dbReference>
<protein>
    <submittedName>
        <fullName evidence="1">TAXI family TRAP transporter solute-binding subunit</fullName>
    </submittedName>
</protein>
<keyword evidence="2" id="KW-1185">Reference proteome</keyword>
<accession>A0ABW5GQQ9</accession>
<organism evidence="1 2">
    <name type="scientific">Amycolatopsis samaneae</name>
    <dbReference type="NCBI Taxonomy" id="664691"/>
    <lineage>
        <taxon>Bacteria</taxon>
        <taxon>Bacillati</taxon>
        <taxon>Actinomycetota</taxon>
        <taxon>Actinomycetes</taxon>
        <taxon>Pseudonocardiales</taxon>
        <taxon>Pseudonocardiaceae</taxon>
        <taxon>Amycolatopsis</taxon>
    </lineage>
</organism>
<gene>
    <name evidence="1" type="ORF">ACFSYJ_31455</name>
</gene>
<dbReference type="RefSeq" id="WP_345393382.1">
    <property type="nucleotide sequence ID" value="NZ_BAABHG010000005.1"/>
</dbReference>
<dbReference type="PANTHER" id="PTHR42941">
    <property type="entry name" value="SLL1037 PROTEIN"/>
    <property type="match status" value="1"/>
</dbReference>
<proteinExistence type="predicted"/>
<comment type="caution">
    <text evidence="1">The sequence shown here is derived from an EMBL/GenBank/DDBJ whole genome shotgun (WGS) entry which is preliminary data.</text>
</comment>